<sequence>MSRSDQPADAGALDRTERMLRSAPSQTVEQVHVEAFERLTPAERAVVFDRLTADATSRDDRPADPSAPALGRAAARVEARQRGGLAQVLGTDGPGAALSSAVSAAILGVVATYAASSAAWEAWGAEGDDEPPSYGGGGIGDFGF</sequence>
<feature type="region of interest" description="Disordered" evidence="1">
    <location>
        <begin position="53"/>
        <end position="75"/>
    </location>
</feature>
<proteinExistence type="predicted"/>
<comment type="caution">
    <text evidence="2">The sequence shown here is derived from an EMBL/GenBank/DDBJ whole genome shotgun (WGS) entry which is preliminary data.</text>
</comment>
<protein>
    <submittedName>
        <fullName evidence="2">Uncharacterized protein</fullName>
    </submittedName>
</protein>
<gene>
    <name evidence="2" type="ORF">ACH47X_21375</name>
</gene>
<keyword evidence="3" id="KW-1185">Reference proteome</keyword>
<accession>A0ABW7XPK7</accession>
<organism evidence="2 3">
    <name type="scientific">Promicromonospora kroppenstedtii</name>
    <dbReference type="NCBI Taxonomy" id="440482"/>
    <lineage>
        <taxon>Bacteria</taxon>
        <taxon>Bacillati</taxon>
        <taxon>Actinomycetota</taxon>
        <taxon>Actinomycetes</taxon>
        <taxon>Micrococcales</taxon>
        <taxon>Promicromonosporaceae</taxon>
        <taxon>Promicromonospora</taxon>
    </lineage>
</organism>
<evidence type="ECO:0000313" key="3">
    <source>
        <dbReference type="Proteomes" id="UP001611580"/>
    </source>
</evidence>
<feature type="compositionally biased region" description="Gly residues" evidence="1">
    <location>
        <begin position="134"/>
        <end position="144"/>
    </location>
</feature>
<name>A0ABW7XPK7_9MICO</name>
<dbReference type="RefSeq" id="WP_397406749.1">
    <property type="nucleotide sequence ID" value="NZ_JBIRYI010000014.1"/>
</dbReference>
<reference evidence="2 3" key="1">
    <citation type="submission" date="2024-10" db="EMBL/GenBank/DDBJ databases">
        <title>The Natural Products Discovery Center: Release of the First 8490 Sequenced Strains for Exploring Actinobacteria Biosynthetic Diversity.</title>
        <authorList>
            <person name="Kalkreuter E."/>
            <person name="Kautsar S.A."/>
            <person name="Yang D."/>
            <person name="Bader C.D."/>
            <person name="Teijaro C.N."/>
            <person name="Fluegel L."/>
            <person name="Davis C.M."/>
            <person name="Simpson J.R."/>
            <person name="Lauterbach L."/>
            <person name="Steele A.D."/>
            <person name="Gui C."/>
            <person name="Meng S."/>
            <person name="Li G."/>
            <person name="Viehrig K."/>
            <person name="Ye F."/>
            <person name="Su P."/>
            <person name="Kiefer A.F."/>
            <person name="Nichols A."/>
            <person name="Cepeda A.J."/>
            <person name="Yan W."/>
            <person name="Fan B."/>
            <person name="Jiang Y."/>
            <person name="Adhikari A."/>
            <person name="Zheng C.-J."/>
            <person name="Schuster L."/>
            <person name="Cowan T.M."/>
            <person name="Smanski M.J."/>
            <person name="Chevrette M.G."/>
            <person name="De Carvalho L.P.S."/>
            <person name="Shen B."/>
        </authorList>
    </citation>
    <scope>NUCLEOTIDE SEQUENCE [LARGE SCALE GENOMIC DNA]</scope>
    <source>
        <strain evidence="2 3">NPDC019481</strain>
    </source>
</reference>
<feature type="region of interest" description="Disordered" evidence="1">
    <location>
        <begin position="124"/>
        <end position="144"/>
    </location>
</feature>
<feature type="region of interest" description="Disordered" evidence="1">
    <location>
        <begin position="1"/>
        <end position="26"/>
    </location>
</feature>
<dbReference type="Proteomes" id="UP001611580">
    <property type="component" value="Unassembled WGS sequence"/>
</dbReference>
<evidence type="ECO:0000313" key="2">
    <source>
        <dbReference type="EMBL" id="MFI2489478.1"/>
    </source>
</evidence>
<evidence type="ECO:0000256" key="1">
    <source>
        <dbReference type="SAM" id="MobiDB-lite"/>
    </source>
</evidence>
<dbReference type="EMBL" id="JBIRYI010000014">
    <property type="protein sequence ID" value="MFI2489478.1"/>
    <property type="molecule type" value="Genomic_DNA"/>
</dbReference>